<proteinExistence type="predicted"/>
<evidence type="ECO:0000313" key="2">
    <source>
        <dbReference type="Proteomes" id="UP000199152"/>
    </source>
</evidence>
<gene>
    <name evidence="1" type="ORF">SAMN04488085_10622</name>
</gene>
<evidence type="ECO:0000313" key="1">
    <source>
        <dbReference type="EMBL" id="SFL04918.1"/>
    </source>
</evidence>
<reference evidence="1 2" key="1">
    <citation type="submission" date="2016-10" db="EMBL/GenBank/DDBJ databases">
        <authorList>
            <person name="de Groot N.N."/>
        </authorList>
    </citation>
    <scope>NUCLEOTIDE SEQUENCE [LARGE SCALE GENOMIC DNA]</scope>
    <source>
        <strain evidence="1 2">DSM 45317</strain>
    </source>
</reference>
<name>A0A1I4EGL7_9ACTN</name>
<dbReference type="InParanoid" id="A0A1I4EGL7"/>
<accession>A0A1I4EGL7</accession>
<organism evidence="1 2">
    <name type="scientific">Geodermatophilus ruber</name>
    <dbReference type="NCBI Taxonomy" id="504800"/>
    <lineage>
        <taxon>Bacteria</taxon>
        <taxon>Bacillati</taxon>
        <taxon>Actinomycetota</taxon>
        <taxon>Actinomycetes</taxon>
        <taxon>Geodermatophilales</taxon>
        <taxon>Geodermatophilaceae</taxon>
        <taxon>Geodermatophilus</taxon>
    </lineage>
</organism>
<keyword evidence="2" id="KW-1185">Reference proteome</keyword>
<dbReference type="EMBL" id="FOSW01000006">
    <property type="protein sequence ID" value="SFL04918.1"/>
    <property type="molecule type" value="Genomic_DNA"/>
</dbReference>
<protein>
    <submittedName>
        <fullName evidence="1">Uncharacterized protein</fullName>
    </submittedName>
</protein>
<sequence length="62" mass="6865">MLLSESPGEAMASDFRAACVELADAEAVCRSRDTPATRRRVEECRDRIDAILDMWNAAGHAR</sequence>
<dbReference type="Proteomes" id="UP000199152">
    <property type="component" value="Unassembled WGS sequence"/>
</dbReference>
<dbReference type="AlphaFoldDB" id="A0A1I4EGL7"/>